<feature type="domain" description="4Fe-4S ferredoxin-type" evidence="16">
    <location>
        <begin position="291"/>
        <end position="320"/>
    </location>
</feature>
<dbReference type="EMBL" id="LWMW01000054">
    <property type="protein sequence ID" value="KZX17259.1"/>
    <property type="molecule type" value="Genomic_DNA"/>
</dbReference>
<reference evidence="17 18" key="1">
    <citation type="submission" date="2016-04" db="EMBL/GenBank/DDBJ databases">
        <title>Genome sequence of Methanobrevibacter cuticularis DSM 11139.</title>
        <authorList>
            <person name="Poehlein A."/>
            <person name="Seedorf H."/>
            <person name="Daniel R."/>
        </authorList>
    </citation>
    <scope>NUCLEOTIDE SEQUENCE [LARGE SCALE GENOMIC DNA]</scope>
    <source>
        <strain evidence="17 18">DSM 11139</strain>
    </source>
</reference>
<dbReference type="SUPFAM" id="SSF51971">
    <property type="entry name" value="Nucleotide-binding domain"/>
    <property type="match status" value="1"/>
</dbReference>
<dbReference type="Proteomes" id="UP000077275">
    <property type="component" value="Unassembled WGS sequence"/>
</dbReference>
<feature type="domain" description="4Fe-4S ferredoxin-type" evidence="16">
    <location>
        <begin position="578"/>
        <end position="606"/>
    </location>
</feature>
<keyword evidence="11 15" id="KW-0560">Oxidoreductase</keyword>
<dbReference type="AlphaFoldDB" id="A0A166F2T4"/>
<feature type="domain" description="4Fe-4S ferredoxin-type" evidence="16">
    <location>
        <begin position="607"/>
        <end position="636"/>
    </location>
</feature>
<keyword evidence="9 15" id="KW-0274">FAD</keyword>
<evidence type="ECO:0000256" key="7">
    <source>
        <dbReference type="ARBA" id="ARBA00022714"/>
    </source>
</evidence>
<evidence type="ECO:0000256" key="12">
    <source>
        <dbReference type="ARBA" id="ARBA00023004"/>
    </source>
</evidence>
<dbReference type="InterPro" id="IPR036188">
    <property type="entry name" value="FAD/NAD-bd_sf"/>
</dbReference>
<evidence type="ECO:0000256" key="15">
    <source>
        <dbReference type="RuleBase" id="RU366072"/>
    </source>
</evidence>
<evidence type="ECO:0000256" key="14">
    <source>
        <dbReference type="ARBA" id="ARBA00034078"/>
    </source>
</evidence>
<dbReference type="GO" id="GO:0051539">
    <property type="term" value="F:4 iron, 4 sulfur cluster binding"/>
    <property type="evidence" value="ECO:0007669"/>
    <property type="project" value="UniProtKB-UniRule"/>
</dbReference>
<dbReference type="RefSeq" id="WP_067257968.1">
    <property type="nucleotide sequence ID" value="NZ_LWMW01000054.1"/>
</dbReference>
<keyword evidence="13 15" id="KW-0411">Iron-sulfur</keyword>
<dbReference type="STRING" id="47311.MBCUT_03060"/>
<comment type="cofactor">
    <cofactor evidence="15">
        <name>[4Fe-4S] cluster</name>
        <dbReference type="ChEBI" id="CHEBI:49883"/>
    </cofactor>
</comment>
<dbReference type="PANTHER" id="PTHR43498">
    <property type="entry name" value="FERREDOXIN:COB-COM HETERODISULFIDE REDUCTASE SUBUNIT A"/>
    <property type="match status" value="1"/>
</dbReference>
<accession>A0A166F2T4</accession>
<evidence type="ECO:0000313" key="17">
    <source>
        <dbReference type="EMBL" id="KZX17259.1"/>
    </source>
</evidence>
<dbReference type="EC" id="1.8.-.-" evidence="15"/>
<dbReference type="Pfam" id="PF13187">
    <property type="entry name" value="Fer4_9"/>
    <property type="match status" value="1"/>
</dbReference>
<evidence type="ECO:0000256" key="3">
    <source>
        <dbReference type="ARBA" id="ARBA00009293"/>
    </source>
</evidence>
<evidence type="ECO:0000259" key="16">
    <source>
        <dbReference type="PROSITE" id="PS51379"/>
    </source>
</evidence>
<dbReference type="Gene3D" id="3.50.50.60">
    <property type="entry name" value="FAD/NAD(P)-binding domain"/>
    <property type="match status" value="2"/>
</dbReference>
<name>A0A166F2T4_9EURY</name>
<evidence type="ECO:0000256" key="11">
    <source>
        <dbReference type="ARBA" id="ARBA00023002"/>
    </source>
</evidence>
<evidence type="ECO:0000256" key="2">
    <source>
        <dbReference type="ARBA" id="ARBA00006561"/>
    </source>
</evidence>
<dbReference type="InterPro" id="IPR003813">
    <property type="entry name" value="MvhD/FlpD"/>
</dbReference>
<dbReference type="InterPro" id="IPR017896">
    <property type="entry name" value="4Fe4S_Fe-S-bd"/>
</dbReference>
<dbReference type="GO" id="GO:0051537">
    <property type="term" value="F:2 iron, 2 sulfur cluster binding"/>
    <property type="evidence" value="ECO:0007669"/>
    <property type="project" value="UniProtKB-KW"/>
</dbReference>
<dbReference type="PROSITE" id="PS51379">
    <property type="entry name" value="4FE4S_FER_2"/>
    <property type="match status" value="4"/>
</dbReference>
<dbReference type="PATRIC" id="fig|47311.3.peg.336"/>
<dbReference type="InterPro" id="IPR017900">
    <property type="entry name" value="4Fe4S_Fe_S_CS"/>
</dbReference>
<dbReference type="Pfam" id="PF12831">
    <property type="entry name" value="FAD_oxidored"/>
    <property type="match status" value="1"/>
</dbReference>
<keyword evidence="10" id="KW-0249">Electron transport</keyword>
<dbReference type="Pfam" id="PF02662">
    <property type="entry name" value="FlpD"/>
    <property type="match status" value="1"/>
</dbReference>
<keyword evidence="6 15" id="KW-0285">Flavoprotein</keyword>
<evidence type="ECO:0000313" key="18">
    <source>
        <dbReference type="Proteomes" id="UP000077275"/>
    </source>
</evidence>
<evidence type="ECO:0000256" key="9">
    <source>
        <dbReference type="ARBA" id="ARBA00022827"/>
    </source>
</evidence>
<evidence type="ECO:0000256" key="13">
    <source>
        <dbReference type="ARBA" id="ARBA00023014"/>
    </source>
</evidence>
<comment type="cofactor">
    <cofactor evidence="1 15">
        <name>FAD</name>
        <dbReference type="ChEBI" id="CHEBI:57692"/>
    </cofactor>
</comment>
<sequence>MNTSVKSPITPKNLRVGVFICECGGNISDIVDIEKVKSSINADVVGEFENLCSLNGRKIIRDNVINKNLDRVVIAACSPITHEKTFQDYVKPLNPYLMDMANLREHCSWVHDDKKKATEKAITLINASIEKVKQAQAVDPILCQTTESAAVIGGGISGISTAISLAKQGVKTYLIEQNPSIGGKMVKIGKVFSPVKLAEECGMCLLNPVINEAIWNENIEIMTNTKAISAERRAGNFNILLESKPRYVDEKKCISCGKCIEVCPVEVPDSWNDGLSMRKAIYKPFSQSYPDAYTIDIENCEKCGKCKKVCTMDAIYLKGENEMIPLNVGSLIIATGHKTFDPNLRPEYGYDRYEDVITQSELGRIMGVNGPTKGKLKMLSNGKVPRRIVMIQCVGSRDEKPDGHRYCSQVCCMVALKNANIIKHKYPDTDIIICYTDIRTPGMYEKYYKHGQESGIRLIRGRPGEVSKKGDSLVVRVEDTIQKEFTEIETDMVVLSTAIEPSEGTKEIAEIMNIGLTEDMFIKETHPKIKPVTTDVKGAFVCGTAQGPKDITNSIIQANAASSKVAEIMNNGLEIEPFIAEIDPEICNLCEKCIDICKYKAMSIKDDKIYIDPLSCSGCGKCLTVCEPNAINIHGNIDEKIFATIDGMLKDKKEEETRILVFLDQVGYTAADNIGVNRVNYPESIYIIKIHSVNRVMLKHIIYALQRGADGIFIGEYPGDLMYHEVEKKMDQIRKEIEANGMNPERLEFSNVYIPYFKGLAEKFQKFDNKLKSLS</sequence>
<comment type="similarity">
    <text evidence="2 15">Belongs to the HdrA family.</text>
</comment>
<evidence type="ECO:0000256" key="4">
    <source>
        <dbReference type="ARBA" id="ARBA00022448"/>
    </source>
</evidence>
<evidence type="ECO:0000256" key="1">
    <source>
        <dbReference type="ARBA" id="ARBA00001974"/>
    </source>
</evidence>
<dbReference type="PROSITE" id="PS00198">
    <property type="entry name" value="4FE4S_FER_1"/>
    <property type="match status" value="2"/>
</dbReference>
<keyword evidence="12 15" id="KW-0408">Iron</keyword>
<proteinExistence type="inferred from homology"/>
<evidence type="ECO:0000256" key="8">
    <source>
        <dbReference type="ARBA" id="ARBA00022723"/>
    </source>
</evidence>
<comment type="function">
    <text evidence="15">Part of a complex that catalyzes the reversible reduction of CoM-S-S-CoB to the thiol-coenzymes H-S-CoM (coenzyme M) and H-S-CoB (coenzyme B).</text>
</comment>
<evidence type="ECO:0000256" key="10">
    <source>
        <dbReference type="ARBA" id="ARBA00022982"/>
    </source>
</evidence>
<keyword evidence="5 15" id="KW-0004">4Fe-4S</keyword>
<evidence type="ECO:0000256" key="6">
    <source>
        <dbReference type="ARBA" id="ARBA00022630"/>
    </source>
</evidence>
<dbReference type="NCBIfam" id="NF041891">
    <property type="entry name" value="hdrA_Methbact"/>
    <property type="match status" value="1"/>
</dbReference>
<evidence type="ECO:0000256" key="5">
    <source>
        <dbReference type="ARBA" id="ARBA00022485"/>
    </source>
</evidence>
<feature type="domain" description="4Fe-4S ferredoxin-type" evidence="16">
    <location>
        <begin position="244"/>
        <end position="274"/>
    </location>
</feature>
<keyword evidence="8 15" id="KW-0479">Metal-binding</keyword>
<dbReference type="PANTHER" id="PTHR43498:SF1">
    <property type="entry name" value="COB--COM HETERODISULFIDE REDUCTASE IRON-SULFUR SUBUNIT A"/>
    <property type="match status" value="1"/>
</dbReference>
<comment type="pathway">
    <text evidence="15">Cofactor metabolism; coenzyme M-coenzyme B heterodisulfide reduction; coenzyme B and coenzyme M from coenzyme M-coenzyme B heterodisulfide: step 1/1.</text>
</comment>
<comment type="cofactor">
    <cofactor evidence="14">
        <name>[2Fe-2S] cluster</name>
        <dbReference type="ChEBI" id="CHEBI:190135"/>
    </cofactor>
</comment>
<keyword evidence="18" id="KW-1185">Reference proteome</keyword>
<organism evidence="17 18">
    <name type="scientific">Methanobrevibacter cuticularis</name>
    <dbReference type="NCBI Taxonomy" id="47311"/>
    <lineage>
        <taxon>Archaea</taxon>
        <taxon>Methanobacteriati</taxon>
        <taxon>Methanobacteriota</taxon>
        <taxon>Methanomada group</taxon>
        <taxon>Methanobacteria</taxon>
        <taxon>Methanobacteriales</taxon>
        <taxon>Methanobacteriaceae</taxon>
        <taxon>Methanobrevibacter</taxon>
    </lineage>
</organism>
<dbReference type="SUPFAM" id="SSF54862">
    <property type="entry name" value="4Fe-4S ferredoxins"/>
    <property type="match status" value="2"/>
</dbReference>
<comment type="subunit">
    <text evidence="15">The ferredoxin:CoB-CoM heterodisulfide reductase is composed of three subunits; HdrA, HdrB and HdrC.</text>
</comment>
<comment type="similarity">
    <text evidence="3">Belongs to the MvhD/VhuD family.</text>
</comment>
<dbReference type="Gene3D" id="3.30.70.3270">
    <property type="match status" value="1"/>
</dbReference>
<dbReference type="Pfam" id="PF13237">
    <property type="entry name" value="Fer4_10"/>
    <property type="match status" value="1"/>
</dbReference>
<keyword evidence="7" id="KW-0001">2Fe-2S</keyword>
<gene>
    <name evidence="17" type="primary">ndhI_1</name>
    <name evidence="17" type="ORF">MBCUT_03060</name>
</gene>
<dbReference type="GO" id="GO:0046872">
    <property type="term" value="F:metal ion binding"/>
    <property type="evidence" value="ECO:0007669"/>
    <property type="project" value="UniProtKB-KW"/>
</dbReference>
<dbReference type="Gene3D" id="3.30.70.20">
    <property type="match status" value="1"/>
</dbReference>
<dbReference type="UniPathway" id="UPA00647">
    <property type="reaction ID" value="UER00700"/>
</dbReference>
<comment type="caution">
    <text evidence="17">The sequence shown here is derived from an EMBL/GenBank/DDBJ whole genome shotgun (WGS) entry which is preliminary data.</text>
</comment>
<dbReference type="OrthoDB" id="32867at2157"/>
<keyword evidence="4" id="KW-0813">Transport</keyword>
<dbReference type="InterPro" id="IPR039650">
    <property type="entry name" value="HdrA-like"/>
</dbReference>
<protein>
    <recommendedName>
        <fullName evidence="15">CoB--CoM heterodisulfide reductase iron-sulfur subunit A</fullName>
        <ecNumber evidence="15">1.8.-.-</ecNumber>
    </recommendedName>
</protein>
<dbReference type="GO" id="GO:0016491">
    <property type="term" value="F:oxidoreductase activity"/>
    <property type="evidence" value="ECO:0007669"/>
    <property type="project" value="UniProtKB-UniRule"/>
</dbReference>